<reference evidence="3 4" key="1">
    <citation type="submission" date="2015-02" db="EMBL/GenBank/DDBJ databases">
        <title>Draft genome sequence of Aspergillus parasiticus SU-1.</title>
        <authorList>
            <person name="Yu J."/>
            <person name="Fedorova N."/>
            <person name="Yin Y."/>
            <person name="Losada L."/>
            <person name="Zafar N."/>
            <person name="Taujale R."/>
            <person name="Ehrlich K.C."/>
            <person name="Bhatnagar D."/>
            <person name="Cleveland T.E."/>
            <person name="Bennett J.W."/>
            <person name="Nierman W.C."/>
        </authorList>
    </citation>
    <scope>NUCLEOTIDE SEQUENCE [LARGE SCALE GENOMIC DNA]</scope>
    <source>
        <strain evidence="4">ATCC 56775 / NRRL 5862 / SRRC 143 / SU-1</strain>
    </source>
</reference>
<dbReference type="CDD" id="cd11577">
    <property type="entry name" value="GH71"/>
    <property type="match status" value="1"/>
</dbReference>
<evidence type="ECO:0000256" key="1">
    <source>
        <dbReference type="SAM" id="Phobius"/>
    </source>
</evidence>
<keyword evidence="1" id="KW-1133">Transmembrane helix</keyword>
<sequence length="1075" mass="117325">MLGLLVKAALVGLTLASHSHHRHIHRHHGSSHARTAYTDLDVSPHGLNTSTALNETELSSFPAEILLNITPLHPIKEEKGAFAHFMVENARDWSVSAWEADMKLAKEAHIDAFALNFAASLTDMYPLASAFQAAESTGFKLFLSFDYAGAGPFEKSVVMGIIEIFSSHSAYYKYKGKPFVSTFEGPGNAKDWEEIKEKTGCFFVPSWSSLGAKDALELGTADGLFSWAGWPWGNKDMDTYVDASYLDYLDQDYGKPYMMPISPWFYTNLPGYDKNWLWRGDNLWTDRWEQVMVVQPSWLQIISWNDYGESHYIGPLRDIDNYEAFKVGKAPFNYAHGMPHDGWRLFLPYWIDTYKKGKGTITKEGVVGWYRPNPVAACKNGGTTGNTASQLQLEFEPAQVVQDKIFFSALLTSSATVTVTVGGVSIPATWEFIPDGGVGVYHGSAGYGAFLGDVKISISRSGATIAEFSGPAITTSCKDGYSNFNAWVGSASGSSISAVSPKLPMENQTCIQGTAPGNFQGLCEFACKYGYCPIGACQCTKMGAPRVKPKPTGVEGYPIAGEGSSYIGLCAFACNYGYCPPDACGTTKVPLTEPTVSPFLPSACTAGTGEGDLQGLCSYACNYGFCPINHCKCTATGALNRPPPANTTFTADYLGGDGNDSGLCKFACQRGYCPDACASTEGVIPSCTDDDDRPECAEELPCDYSLTFDSLEALEKASGDLPKGCMPMYAAQVLMDTLDTALANYTDVDNGYDDKFGYYVKYLRAMVPGAISNFVSLNKGEGPGNKYFQCRWAMPGKTKGEYQSCPIINTSEQVYIEYKLVDEEGFFKELQSKYGISKDWVEFRTYYRDVPACPPFTGIGPPPICTHPHYQYENFPMAKEDFTIPNPKDSIKDALPRFKQLQLDLTATWGDLSFFLWDGDDDDAVAALSMPVFMLLQAVDSMATVKQIGEEEKEHEEEAKRNLILIILSAVLLILPFAAEVVGAVTGIAWIADAATIADVSASIALAGYDIVKDPKSAPMELLNILFAGSGRTAKNFSKAADVRRGIKVGELAKFGSVFKENDEALQSLIRFCKK</sequence>
<organism evidence="3 4">
    <name type="scientific">Aspergillus parasiticus (strain ATCC 56775 / NRRL 5862 / SRRC 143 / SU-1)</name>
    <dbReference type="NCBI Taxonomy" id="1403190"/>
    <lineage>
        <taxon>Eukaryota</taxon>
        <taxon>Fungi</taxon>
        <taxon>Dikarya</taxon>
        <taxon>Ascomycota</taxon>
        <taxon>Pezizomycotina</taxon>
        <taxon>Eurotiomycetes</taxon>
        <taxon>Eurotiomycetidae</taxon>
        <taxon>Eurotiales</taxon>
        <taxon>Aspergillaceae</taxon>
        <taxon>Aspergillus</taxon>
        <taxon>Aspergillus subgen. Circumdati</taxon>
    </lineage>
</organism>
<keyword evidence="1" id="KW-0472">Membrane</keyword>
<dbReference type="OrthoDB" id="1046782at2759"/>
<dbReference type="Proteomes" id="UP000033540">
    <property type="component" value="Unassembled WGS sequence"/>
</dbReference>
<evidence type="ECO:0000256" key="2">
    <source>
        <dbReference type="SAM" id="SignalP"/>
    </source>
</evidence>
<dbReference type="Pfam" id="PF03659">
    <property type="entry name" value="Glyco_hydro_71"/>
    <property type="match status" value="1"/>
</dbReference>
<dbReference type="InterPro" id="IPR051130">
    <property type="entry name" value="Mito_struct-func_regulator"/>
</dbReference>
<feature type="chain" id="PRO_5002443598" evidence="2">
    <location>
        <begin position="17"/>
        <end position="1075"/>
    </location>
</feature>
<gene>
    <name evidence="3" type="ORF">P875_00076085</name>
</gene>
<evidence type="ECO:0000313" key="3">
    <source>
        <dbReference type="EMBL" id="KJK68382.1"/>
    </source>
</evidence>
<name>A0A0F0INN9_ASPPU</name>
<accession>A0A0F0INN9</accession>
<keyword evidence="1" id="KW-0812">Transmembrane</keyword>
<dbReference type="AlphaFoldDB" id="A0A0F0INN9"/>
<feature type="transmembrane region" description="Helical" evidence="1">
    <location>
        <begin position="963"/>
        <end position="982"/>
    </location>
</feature>
<dbReference type="PANTHER" id="PTHR43173">
    <property type="entry name" value="ABC1 FAMILY PROTEIN"/>
    <property type="match status" value="1"/>
</dbReference>
<evidence type="ECO:0000313" key="4">
    <source>
        <dbReference type="Proteomes" id="UP000033540"/>
    </source>
</evidence>
<dbReference type="STRING" id="1403190.A0A0F0INN9"/>
<keyword evidence="2" id="KW-0732">Signal</keyword>
<dbReference type="GO" id="GO:0051118">
    <property type="term" value="F:glucan endo-1,3-alpha-glucosidase activity"/>
    <property type="evidence" value="ECO:0007669"/>
    <property type="project" value="InterPro"/>
</dbReference>
<proteinExistence type="predicted"/>
<feature type="signal peptide" evidence="2">
    <location>
        <begin position="1"/>
        <end position="16"/>
    </location>
</feature>
<keyword evidence="3" id="KW-0378">Hydrolase</keyword>
<comment type="caution">
    <text evidence="3">The sequence shown here is derived from an EMBL/GenBank/DDBJ whole genome shotgun (WGS) entry which is preliminary data.</text>
</comment>
<dbReference type="Gene3D" id="3.20.20.80">
    <property type="entry name" value="Glycosidases"/>
    <property type="match status" value="1"/>
</dbReference>
<protein>
    <submittedName>
        <fullName evidence="3">Glycosyl hydrolase family 71</fullName>
    </submittedName>
</protein>
<dbReference type="PANTHER" id="PTHR43173:SF33">
    <property type="entry name" value="ASCUS WALL ENDO-1,3-ALPHA-GLUCANASE-RELATED"/>
    <property type="match status" value="1"/>
</dbReference>
<dbReference type="InterPro" id="IPR005197">
    <property type="entry name" value="Glyco_hydro_71"/>
</dbReference>
<dbReference type="EMBL" id="JZEE01000043">
    <property type="protein sequence ID" value="KJK68382.1"/>
    <property type="molecule type" value="Genomic_DNA"/>
</dbReference>